<evidence type="ECO:0000313" key="2">
    <source>
        <dbReference type="EMBL" id="NNJ31741.1"/>
    </source>
</evidence>
<feature type="transmembrane region" description="Helical" evidence="1">
    <location>
        <begin position="58"/>
        <end position="75"/>
    </location>
</feature>
<reference evidence="2 3" key="1">
    <citation type="submission" date="2020-03" db="EMBL/GenBank/DDBJ databases">
        <title>Genome Sequence of industrial isolate, B5A.</title>
        <authorList>
            <person name="Sharma S."/>
            <person name="Patil P.B."/>
            <person name="Korpole S."/>
        </authorList>
    </citation>
    <scope>NUCLEOTIDE SEQUENCE [LARGE SCALE GENOMIC DNA]</scope>
    <source>
        <strain evidence="2 3">PI-S10-B5A</strain>
    </source>
</reference>
<keyword evidence="1" id="KW-0472">Membrane</keyword>
<dbReference type="RefSeq" id="WP_170822854.1">
    <property type="nucleotide sequence ID" value="NZ_JAAOXG010000039.1"/>
</dbReference>
<organism evidence="2 3">
    <name type="scientific">Lacrimispora defluvii</name>
    <dbReference type="NCBI Taxonomy" id="2719233"/>
    <lineage>
        <taxon>Bacteria</taxon>
        <taxon>Bacillati</taxon>
        <taxon>Bacillota</taxon>
        <taxon>Clostridia</taxon>
        <taxon>Lachnospirales</taxon>
        <taxon>Lachnospiraceae</taxon>
        <taxon>Lacrimispora</taxon>
    </lineage>
</organism>
<evidence type="ECO:0000256" key="1">
    <source>
        <dbReference type="SAM" id="Phobius"/>
    </source>
</evidence>
<keyword evidence="1" id="KW-0812">Transmembrane</keyword>
<dbReference type="Proteomes" id="UP000539052">
    <property type="component" value="Unassembled WGS sequence"/>
</dbReference>
<feature type="transmembrane region" description="Helical" evidence="1">
    <location>
        <begin position="12"/>
        <end position="38"/>
    </location>
</feature>
<protein>
    <submittedName>
        <fullName evidence="2">Uncharacterized protein</fullName>
    </submittedName>
</protein>
<name>A0ABX1VZ57_9FIRM</name>
<proteinExistence type="predicted"/>
<comment type="caution">
    <text evidence="2">The sequence shown here is derived from an EMBL/GenBank/DDBJ whole genome shotgun (WGS) entry which is preliminary data.</text>
</comment>
<keyword evidence="1" id="KW-1133">Transmembrane helix</keyword>
<keyword evidence="3" id="KW-1185">Reference proteome</keyword>
<dbReference type="EMBL" id="JAAOXG010000039">
    <property type="protein sequence ID" value="NNJ31741.1"/>
    <property type="molecule type" value="Genomic_DNA"/>
</dbReference>
<sequence length="89" mass="9447">MMMVFPQIITNIISSVSPAAITLCIAINGAVVNIGQTLAPYVVTRVSYILSGDSVRGRYYVCTLILMLIFAVSAVRTIGRRSPGDLAAA</sequence>
<gene>
    <name evidence="2" type="ORF">G9470_18350</name>
</gene>
<accession>A0ABX1VZ57</accession>
<evidence type="ECO:0000313" key="3">
    <source>
        <dbReference type="Proteomes" id="UP000539052"/>
    </source>
</evidence>